<dbReference type="SUPFAM" id="SSF55874">
    <property type="entry name" value="ATPase domain of HSP90 chaperone/DNA topoisomerase II/histidine kinase"/>
    <property type="match status" value="1"/>
</dbReference>
<dbReference type="InterPro" id="IPR035965">
    <property type="entry name" value="PAS-like_dom_sf"/>
</dbReference>
<dbReference type="CDD" id="cd00082">
    <property type="entry name" value="HisKA"/>
    <property type="match status" value="1"/>
</dbReference>
<dbReference type="Proteomes" id="UP000199233">
    <property type="component" value="Unassembled WGS sequence"/>
</dbReference>
<dbReference type="InterPro" id="IPR003661">
    <property type="entry name" value="HisK_dim/P_dom"/>
</dbReference>
<comment type="subcellular location">
    <subcellularLocation>
        <location evidence="2">Cell membrane</location>
    </subcellularLocation>
</comment>
<dbReference type="GO" id="GO:0004721">
    <property type="term" value="F:phosphoprotein phosphatase activity"/>
    <property type="evidence" value="ECO:0007669"/>
    <property type="project" value="InterPro"/>
</dbReference>
<dbReference type="PANTHER" id="PTHR45453">
    <property type="entry name" value="PHOSPHATE REGULON SENSOR PROTEIN PHOR"/>
    <property type="match status" value="1"/>
</dbReference>
<dbReference type="InterPro" id="IPR036890">
    <property type="entry name" value="HATPase_C_sf"/>
</dbReference>
<evidence type="ECO:0000256" key="9">
    <source>
        <dbReference type="ARBA" id="ARBA00022679"/>
    </source>
</evidence>
<dbReference type="SMART" id="SM00388">
    <property type="entry name" value="HisKA"/>
    <property type="match status" value="1"/>
</dbReference>
<evidence type="ECO:0000256" key="17">
    <source>
        <dbReference type="ARBA" id="ARBA00025207"/>
    </source>
</evidence>
<keyword evidence="5" id="KW-0813">Transport</keyword>
<dbReference type="InterPro" id="IPR021766">
    <property type="entry name" value="PhoR_N"/>
</dbReference>
<dbReference type="SUPFAM" id="SSF55785">
    <property type="entry name" value="PYP-like sensor domain (PAS domain)"/>
    <property type="match status" value="1"/>
</dbReference>
<evidence type="ECO:0000256" key="10">
    <source>
        <dbReference type="ARBA" id="ARBA00022692"/>
    </source>
</evidence>
<keyword evidence="10" id="KW-0812">Transmembrane</keyword>
<keyword evidence="13" id="KW-0067">ATP-binding</keyword>
<dbReference type="SUPFAM" id="SSF47384">
    <property type="entry name" value="Homodimeric domain of signal transducing histidine kinase"/>
    <property type="match status" value="1"/>
</dbReference>
<gene>
    <name evidence="20" type="ORF">SAMN04488038_1107</name>
</gene>
<keyword evidence="11" id="KW-0547">Nucleotide-binding</keyword>
<dbReference type="PRINTS" id="PR00344">
    <property type="entry name" value="BCTRLSENSOR"/>
</dbReference>
<evidence type="ECO:0000256" key="3">
    <source>
        <dbReference type="ARBA" id="ARBA00012438"/>
    </source>
</evidence>
<dbReference type="FunFam" id="3.30.565.10:FF:000006">
    <property type="entry name" value="Sensor histidine kinase WalK"/>
    <property type="match status" value="1"/>
</dbReference>
<dbReference type="NCBIfam" id="NF008235">
    <property type="entry name" value="PRK11006.1"/>
    <property type="match status" value="1"/>
</dbReference>
<keyword evidence="7" id="KW-0597">Phosphoprotein</keyword>
<proteinExistence type="predicted"/>
<dbReference type="InterPro" id="IPR050351">
    <property type="entry name" value="BphY/WalK/GraS-like"/>
</dbReference>
<evidence type="ECO:0000256" key="8">
    <source>
        <dbReference type="ARBA" id="ARBA00022592"/>
    </source>
</evidence>
<keyword evidence="21" id="KW-1185">Reference proteome</keyword>
<feature type="domain" description="Histidine kinase" evidence="19">
    <location>
        <begin position="233"/>
        <end position="450"/>
    </location>
</feature>
<evidence type="ECO:0000256" key="12">
    <source>
        <dbReference type="ARBA" id="ARBA00022777"/>
    </source>
</evidence>
<keyword evidence="14" id="KW-1133">Transmembrane helix</keyword>
<evidence type="ECO:0000256" key="1">
    <source>
        <dbReference type="ARBA" id="ARBA00000085"/>
    </source>
</evidence>
<dbReference type="GO" id="GO:0005886">
    <property type="term" value="C:plasma membrane"/>
    <property type="evidence" value="ECO:0007669"/>
    <property type="project" value="UniProtKB-SubCell"/>
</dbReference>
<reference evidence="20 21" key="1">
    <citation type="submission" date="2016-10" db="EMBL/GenBank/DDBJ databases">
        <authorList>
            <person name="de Groot N.N."/>
        </authorList>
    </citation>
    <scope>NUCLEOTIDE SEQUENCE [LARGE SCALE GENOMIC DNA]</scope>
    <source>
        <strain evidence="20 21">DSM 25927</strain>
    </source>
</reference>
<dbReference type="CDD" id="cd00130">
    <property type="entry name" value="PAS"/>
    <property type="match status" value="1"/>
</dbReference>
<feature type="region of interest" description="Disordered" evidence="18">
    <location>
        <begin position="1"/>
        <end position="21"/>
    </location>
</feature>
<dbReference type="EC" id="2.7.13.3" evidence="3"/>
<dbReference type="GO" id="GO:0000155">
    <property type="term" value="F:phosphorelay sensor kinase activity"/>
    <property type="evidence" value="ECO:0007669"/>
    <property type="project" value="InterPro"/>
</dbReference>
<keyword evidence="12 20" id="KW-0418">Kinase</keyword>
<dbReference type="Pfam" id="PF00989">
    <property type="entry name" value="PAS"/>
    <property type="match status" value="1"/>
</dbReference>
<dbReference type="EMBL" id="FOFS01000010">
    <property type="protein sequence ID" value="SEQ73044.1"/>
    <property type="molecule type" value="Genomic_DNA"/>
</dbReference>
<accession>A0A1H9IER8</accession>
<keyword evidence="9" id="KW-0808">Transferase</keyword>
<evidence type="ECO:0000256" key="4">
    <source>
        <dbReference type="ARBA" id="ARBA00019665"/>
    </source>
</evidence>
<dbReference type="Pfam" id="PF11808">
    <property type="entry name" value="PhoR"/>
    <property type="match status" value="1"/>
</dbReference>
<evidence type="ECO:0000256" key="18">
    <source>
        <dbReference type="SAM" id="MobiDB-lite"/>
    </source>
</evidence>
<evidence type="ECO:0000256" key="14">
    <source>
        <dbReference type="ARBA" id="ARBA00022989"/>
    </source>
</evidence>
<dbReference type="OrthoDB" id="9813151at2"/>
<dbReference type="SMART" id="SM00387">
    <property type="entry name" value="HATPase_c"/>
    <property type="match status" value="1"/>
</dbReference>
<dbReference type="STRING" id="489703.SAMN04488038_1107"/>
<dbReference type="GO" id="GO:0006355">
    <property type="term" value="P:regulation of DNA-templated transcription"/>
    <property type="evidence" value="ECO:0007669"/>
    <property type="project" value="InterPro"/>
</dbReference>
<dbReference type="Pfam" id="PF00512">
    <property type="entry name" value="HisKA"/>
    <property type="match status" value="1"/>
</dbReference>
<protein>
    <recommendedName>
        <fullName evidence="4">Phosphate regulon sensor protein PhoR</fullName>
        <ecNumber evidence="3">2.7.13.3</ecNumber>
    </recommendedName>
</protein>
<evidence type="ECO:0000256" key="6">
    <source>
        <dbReference type="ARBA" id="ARBA00022475"/>
    </source>
</evidence>
<name>A0A1H9IER8_9GAMM</name>
<evidence type="ECO:0000256" key="2">
    <source>
        <dbReference type="ARBA" id="ARBA00004236"/>
    </source>
</evidence>
<dbReference type="InterPro" id="IPR000014">
    <property type="entry name" value="PAS"/>
</dbReference>
<dbReference type="FunFam" id="1.10.287.130:FF:000001">
    <property type="entry name" value="Two-component sensor histidine kinase"/>
    <property type="match status" value="1"/>
</dbReference>
<dbReference type="GO" id="GO:0006817">
    <property type="term" value="P:phosphate ion transport"/>
    <property type="evidence" value="ECO:0007669"/>
    <property type="project" value="UniProtKB-KW"/>
</dbReference>
<dbReference type="InterPro" id="IPR036097">
    <property type="entry name" value="HisK_dim/P_sf"/>
</dbReference>
<evidence type="ECO:0000256" key="16">
    <source>
        <dbReference type="ARBA" id="ARBA00023136"/>
    </source>
</evidence>
<evidence type="ECO:0000256" key="11">
    <source>
        <dbReference type="ARBA" id="ARBA00022741"/>
    </source>
</evidence>
<dbReference type="InterPro" id="IPR005467">
    <property type="entry name" value="His_kinase_dom"/>
</dbReference>
<evidence type="ECO:0000256" key="15">
    <source>
        <dbReference type="ARBA" id="ARBA00023012"/>
    </source>
</evidence>
<dbReference type="InterPro" id="IPR003594">
    <property type="entry name" value="HATPase_dom"/>
</dbReference>
<evidence type="ECO:0000256" key="5">
    <source>
        <dbReference type="ARBA" id="ARBA00022448"/>
    </source>
</evidence>
<dbReference type="GO" id="GO:0005524">
    <property type="term" value="F:ATP binding"/>
    <property type="evidence" value="ECO:0007669"/>
    <property type="project" value="UniProtKB-KW"/>
</dbReference>
<keyword evidence="16" id="KW-0472">Membrane</keyword>
<evidence type="ECO:0000256" key="7">
    <source>
        <dbReference type="ARBA" id="ARBA00022553"/>
    </source>
</evidence>
<dbReference type="SMART" id="SM00091">
    <property type="entry name" value="PAS"/>
    <property type="match status" value="1"/>
</dbReference>
<evidence type="ECO:0000313" key="21">
    <source>
        <dbReference type="Proteomes" id="UP000199233"/>
    </source>
</evidence>
<dbReference type="AlphaFoldDB" id="A0A1H9IER8"/>
<dbReference type="Pfam" id="PF02518">
    <property type="entry name" value="HATPase_c"/>
    <property type="match status" value="1"/>
</dbReference>
<evidence type="ECO:0000256" key="13">
    <source>
        <dbReference type="ARBA" id="ARBA00022840"/>
    </source>
</evidence>
<evidence type="ECO:0000259" key="19">
    <source>
        <dbReference type="PROSITE" id="PS50109"/>
    </source>
</evidence>
<dbReference type="Gene3D" id="3.30.565.10">
    <property type="entry name" value="Histidine kinase-like ATPase, C-terminal domain"/>
    <property type="match status" value="1"/>
</dbReference>
<dbReference type="GO" id="GO:0016036">
    <property type="term" value="P:cellular response to phosphate starvation"/>
    <property type="evidence" value="ECO:0007669"/>
    <property type="project" value="TreeGrafter"/>
</dbReference>
<keyword evidence="6" id="KW-1003">Cell membrane</keyword>
<dbReference type="InterPro" id="IPR014310">
    <property type="entry name" value="Sig_transdc_His_kinase_PhoR"/>
</dbReference>
<dbReference type="PANTHER" id="PTHR45453:SF1">
    <property type="entry name" value="PHOSPHATE REGULON SENSOR PROTEIN PHOR"/>
    <property type="match status" value="1"/>
</dbReference>
<keyword evidence="15" id="KW-0902">Two-component regulatory system</keyword>
<dbReference type="Gene3D" id="1.10.287.130">
    <property type="match status" value="1"/>
</dbReference>
<keyword evidence="8" id="KW-0592">Phosphate transport</keyword>
<comment type="catalytic activity">
    <reaction evidence="1">
        <text>ATP + protein L-histidine = ADP + protein N-phospho-L-histidine.</text>
        <dbReference type="EC" id="2.7.13.3"/>
    </reaction>
</comment>
<dbReference type="RefSeq" id="WP_093286836.1">
    <property type="nucleotide sequence ID" value="NZ_FOFS01000010.1"/>
</dbReference>
<comment type="function">
    <text evidence="17">Member of the two-component regulatory system PhoR/PhoB involved in the phosphate regulon genes expression. PhoR may function as a membrane-associated protein kinase that phosphorylates PhoB in response to environmental signals.</text>
</comment>
<dbReference type="NCBIfam" id="TIGR02966">
    <property type="entry name" value="phoR_proteo"/>
    <property type="match status" value="1"/>
</dbReference>
<evidence type="ECO:0000313" key="20">
    <source>
        <dbReference type="EMBL" id="SEQ73044.1"/>
    </source>
</evidence>
<organism evidence="20 21">
    <name type="scientific">Solimonas aquatica</name>
    <dbReference type="NCBI Taxonomy" id="489703"/>
    <lineage>
        <taxon>Bacteria</taxon>
        <taxon>Pseudomonadati</taxon>
        <taxon>Pseudomonadota</taxon>
        <taxon>Gammaproteobacteria</taxon>
        <taxon>Nevskiales</taxon>
        <taxon>Nevskiaceae</taxon>
        <taxon>Solimonas</taxon>
    </lineage>
</organism>
<dbReference type="InterPro" id="IPR013767">
    <property type="entry name" value="PAS_fold"/>
</dbReference>
<dbReference type="PROSITE" id="PS50109">
    <property type="entry name" value="HIS_KIN"/>
    <property type="match status" value="1"/>
</dbReference>
<dbReference type="InterPro" id="IPR004358">
    <property type="entry name" value="Sig_transdc_His_kin-like_C"/>
</dbReference>
<dbReference type="Gene3D" id="3.30.450.20">
    <property type="entry name" value="PAS domain"/>
    <property type="match status" value="1"/>
</dbReference>
<sequence>MQAPQQDIPSPESPAEALPEDFPSRTTFWRGAARMALTAGSGAALGAIVHHPAFGAALALSAHGLAQLRQLVRLRAWLHRPKRHPLPDSAGLWGEAFDLLLEMQRKNRKRKRKLSLMLAEFQASTAALPDGAVVLGERGEISWFNAAAQKLLGLRSPQDLGIRIPNLIRHPSFTDFFEQGDFERETEAPSPANRNRLLSLRIIPYGNEQKLLIVRDVSERRQLEAARRDFVANASHELRTPLTVLRGYLDLMEMDAQGSGPLNAWRTPVAEMRAQALRMEALVNDMLKLARLESDRTRNDERLQVPALIRRAIEEAKAVSKAQHRFEARIDDNLLLKGGENELHSIIINLLTNAVRYTPAGGVIRVSWERSVEGARFAVADTGIGIAQEDIPRLTERFYRVDVGRSRASGGTGLGLSIVKHALEGFDAELSIESELGVGSTFRCSFPHHRVEQLVNKAEPALK</sequence>